<name>A0A699XMI9_TANCI</name>
<sequence>MVVSDSDAEDGTTPNVDLDALRTLANAAMVVHSDVPPESTSQIPTASPDAPIEVPAATFTTPANAFDIA</sequence>
<feature type="non-terminal residue" evidence="1">
    <location>
        <position position="69"/>
    </location>
</feature>
<proteinExistence type="predicted"/>
<organism evidence="1">
    <name type="scientific">Tanacetum cinerariifolium</name>
    <name type="common">Dalmatian daisy</name>
    <name type="synonym">Chrysanthemum cinerariifolium</name>
    <dbReference type="NCBI Taxonomy" id="118510"/>
    <lineage>
        <taxon>Eukaryota</taxon>
        <taxon>Viridiplantae</taxon>
        <taxon>Streptophyta</taxon>
        <taxon>Embryophyta</taxon>
        <taxon>Tracheophyta</taxon>
        <taxon>Spermatophyta</taxon>
        <taxon>Magnoliopsida</taxon>
        <taxon>eudicotyledons</taxon>
        <taxon>Gunneridae</taxon>
        <taxon>Pentapetalae</taxon>
        <taxon>asterids</taxon>
        <taxon>campanulids</taxon>
        <taxon>Asterales</taxon>
        <taxon>Asteraceae</taxon>
        <taxon>Asteroideae</taxon>
        <taxon>Anthemideae</taxon>
        <taxon>Anthemidinae</taxon>
        <taxon>Tanacetum</taxon>
    </lineage>
</organism>
<protein>
    <submittedName>
        <fullName evidence="1">Uncharacterized protein</fullName>
    </submittedName>
</protein>
<dbReference type="AlphaFoldDB" id="A0A699XMI9"/>
<dbReference type="EMBL" id="BKCJ011888655">
    <property type="protein sequence ID" value="GFD61242.1"/>
    <property type="molecule type" value="Genomic_DNA"/>
</dbReference>
<accession>A0A699XMI9</accession>
<evidence type="ECO:0000313" key="1">
    <source>
        <dbReference type="EMBL" id="GFD61242.1"/>
    </source>
</evidence>
<reference evidence="1" key="1">
    <citation type="journal article" date="2019" name="Sci. Rep.">
        <title>Draft genome of Tanacetum cinerariifolium, the natural source of mosquito coil.</title>
        <authorList>
            <person name="Yamashiro T."/>
            <person name="Shiraishi A."/>
            <person name="Satake H."/>
            <person name="Nakayama K."/>
        </authorList>
    </citation>
    <scope>NUCLEOTIDE SEQUENCE</scope>
</reference>
<comment type="caution">
    <text evidence="1">The sequence shown here is derived from an EMBL/GenBank/DDBJ whole genome shotgun (WGS) entry which is preliminary data.</text>
</comment>
<gene>
    <name evidence="1" type="ORF">Tci_933211</name>
</gene>